<dbReference type="InterPro" id="IPR008979">
    <property type="entry name" value="Galactose-bd-like_sf"/>
</dbReference>
<protein>
    <recommendedName>
        <fullName evidence="5">Glycosyl hydrolases family 2 sugar binding domain-containing protein</fullName>
    </recommendedName>
</protein>
<dbReference type="Proteomes" id="UP000649151">
    <property type="component" value="Unassembled WGS sequence"/>
</dbReference>
<dbReference type="Gene3D" id="2.60.120.260">
    <property type="entry name" value="Galactose-binding domain-like"/>
    <property type="match status" value="1"/>
</dbReference>
<keyword evidence="3" id="KW-0472">Membrane</keyword>
<feature type="compositionally biased region" description="Low complexity" evidence="2">
    <location>
        <begin position="1021"/>
        <end position="1052"/>
    </location>
</feature>
<dbReference type="InterPro" id="IPR006104">
    <property type="entry name" value="Glyco_hydro_2_N"/>
</dbReference>
<reference evidence="6 7" key="1">
    <citation type="submission" date="2020-08" db="EMBL/GenBank/DDBJ databases">
        <title>Genome public.</title>
        <authorList>
            <person name="Liu C."/>
            <person name="Sun Q."/>
        </authorList>
    </citation>
    <scope>NUCLEOTIDE SEQUENCE [LARGE SCALE GENOMIC DNA]</scope>
    <source>
        <strain evidence="6 7">NSJ-27</strain>
    </source>
</reference>
<dbReference type="RefSeq" id="WP_186996613.1">
    <property type="nucleotide sequence ID" value="NZ_JACOQK010000001.1"/>
</dbReference>
<accession>A0ABR7ISL8</accession>
<proteinExistence type="inferred from homology"/>
<feature type="signal peptide" evidence="4">
    <location>
        <begin position="1"/>
        <end position="31"/>
    </location>
</feature>
<comment type="similarity">
    <text evidence="1">Belongs to the glycosyl hydrolase 2 family.</text>
</comment>
<keyword evidence="4" id="KW-0732">Signal</keyword>
<evidence type="ECO:0000256" key="3">
    <source>
        <dbReference type="SAM" id="Phobius"/>
    </source>
</evidence>
<keyword evidence="3" id="KW-0812">Transmembrane</keyword>
<feature type="domain" description="Glycosyl hydrolases family 2 sugar binding" evidence="5">
    <location>
        <begin position="911"/>
        <end position="981"/>
    </location>
</feature>
<feature type="chain" id="PRO_5046775463" description="Glycosyl hydrolases family 2 sugar binding domain-containing protein" evidence="4">
    <location>
        <begin position="32"/>
        <end position="1080"/>
    </location>
</feature>
<evidence type="ECO:0000259" key="5">
    <source>
        <dbReference type="Pfam" id="PF02837"/>
    </source>
</evidence>
<dbReference type="Pfam" id="PF02837">
    <property type="entry name" value="Glyco_hydro_2_N"/>
    <property type="match status" value="1"/>
</dbReference>
<evidence type="ECO:0000256" key="2">
    <source>
        <dbReference type="SAM" id="MobiDB-lite"/>
    </source>
</evidence>
<dbReference type="SUPFAM" id="SSF49785">
    <property type="entry name" value="Galactose-binding domain-like"/>
    <property type="match status" value="1"/>
</dbReference>
<dbReference type="Pfam" id="PF17132">
    <property type="entry name" value="Glyco_hydro_106"/>
    <property type="match status" value="1"/>
</dbReference>
<comment type="caution">
    <text evidence="6">The sequence shown here is derived from an EMBL/GenBank/DDBJ whole genome shotgun (WGS) entry which is preliminary data.</text>
</comment>
<organism evidence="6 7">
    <name type="scientific">Clostridium facile</name>
    <dbReference type="NCBI Taxonomy" id="2763035"/>
    <lineage>
        <taxon>Bacteria</taxon>
        <taxon>Bacillati</taxon>
        <taxon>Bacillota</taxon>
        <taxon>Clostridia</taxon>
        <taxon>Eubacteriales</taxon>
        <taxon>Clostridiaceae</taxon>
        <taxon>Clostridium</taxon>
    </lineage>
</organism>
<evidence type="ECO:0000256" key="4">
    <source>
        <dbReference type="SAM" id="SignalP"/>
    </source>
</evidence>
<sequence length="1080" mass="119829">MKKKFVKRVSCITLAAALSFSMLGNTIPATAESETQTTSFAEQFQNPGGSSKPYARWWICPGIMTEEETRREIRTMAEGGFGGLELVGMDLTTVPFGSDEWNQTMKWALDEAIKCGITLDFTLSQMWPLSVPAITDVNDTRLEQGLFYKDVAFTATDNQMVYQENSLPIPDGNFDTEMESELVAVTAAQKQSDGSYDSTTAIDLMKDQNATIDQTAGTITWTAPKEGDWTIFYIYRQSTGVMAKAGGTYVIDHTSKEATQALIDCWEEGFRKDPELQALYEKNGGSVYADSLELGNQKKPEAAMWTKDLLEEFQTRRGYDLTPYLPAIFMDNFYPYYAHKNTIDSNSHFDFNEVGYQVRMDFFKTLTELYNENHLSTLAEWAHSHNMTLRYQGSYNSPFEITDSVLNVDISETESWNMHDTRDGYRLQSGAVHMKGDQIYSTESSALSGLAWRQTWTGSYTQGIDGYPNNNDSADGTSLDVGLLTYLNREFATGVNRVVMHGFSYKSDQTNSWPGDSGMSDKAGFPNEWDDKTPLWQHVNAMTDYLSRIQFVLQQGQGNIDLALYRYNYYDTSSLLDADLNALESNGYSYDYVSPTVLNMDNAVVSIQNGQPVLAADGPSYKALVIDQRLNADTGEQKTCDMPLETAKKILDYAEAGLPVIILGDVPTSVGSYGGSVEKMNQQNAQLAQVMQELCSLDSVILLSNSNRENLVATLKQISITPDATPNQPSTNLFYHRSDENVEYYYAYNNSLKESCTQSVTFEGEGIPYQLDPWSGEISPIAQYEQKDGKTILEVSLQPNDNMLIAIAKEGWNDTTPQNHIVSSDVPVVYDENGNLVARTTEQNSYSFTNQNGDITSIQVEAAEEPLQLNQWTMQIESWTPGETPLETNKEILGPYQLDQLVPWNEIEGLEDVAGVATYNTSFELENGWEQGQGAMISFTRVSDTMKLKVNGTEVPVNQLSNTVDIGKYLVKGTNNITVEVTSNLANIKTERTQEFGVIGDVTVTPYVQTTLEIPEPEQPTPSESSNPSTPSETPSETPFNPSTPSTSTPTTGDMAFPALIVALGAAGATALVIAKRKKH</sequence>
<name>A0ABR7ISL8_9CLOT</name>
<evidence type="ECO:0000256" key="1">
    <source>
        <dbReference type="ARBA" id="ARBA00007401"/>
    </source>
</evidence>
<dbReference type="EMBL" id="JACOQK010000001">
    <property type="protein sequence ID" value="MBC5787812.1"/>
    <property type="molecule type" value="Genomic_DNA"/>
</dbReference>
<dbReference type="InterPro" id="IPR053161">
    <property type="entry name" value="Ulvan_degrading_GH"/>
</dbReference>
<dbReference type="PANTHER" id="PTHR36848">
    <property type="entry name" value="DNA-BINDING PROTEIN (PUTATIVE SECRETED PROTEIN)-RELATED"/>
    <property type="match status" value="1"/>
</dbReference>
<evidence type="ECO:0000313" key="7">
    <source>
        <dbReference type="Proteomes" id="UP000649151"/>
    </source>
</evidence>
<gene>
    <name evidence="6" type="ORF">H8Z77_07250</name>
</gene>
<keyword evidence="3" id="KW-1133">Transmembrane helix</keyword>
<keyword evidence="7" id="KW-1185">Reference proteome</keyword>
<feature type="region of interest" description="Disordered" evidence="2">
    <location>
        <begin position="1013"/>
        <end position="1052"/>
    </location>
</feature>
<evidence type="ECO:0000313" key="6">
    <source>
        <dbReference type="EMBL" id="MBC5787812.1"/>
    </source>
</evidence>
<dbReference type="PANTHER" id="PTHR36848:SF2">
    <property type="entry name" value="SECRETED PROTEIN"/>
    <property type="match status" value="1"/>
</dbReference>
<feature type="transmembrane region" description="Helical" evidence="3">
    <location>
        <begin position="1055"/>
        <end position="1075"/>
    </location>
</feature>